<dbReference type="Proteomes" id="UP000003692">
    <property type="component" value="Unassembled WGS sequence"/>
</dbReference>
<dbReference type="EMBL" id="ADGK01000074">
    <property type="protein sequence ID" value="EFE23539.1"/>
    <property type="molecule type" value="Genomic_DNA"/>
</dbReference>
<protein>
    <submittedName>
        <fullName evidence="1">Uncharacterized protein</fullName>
    </submittedName>
</protein>
<evidence type="ECO:0000313" key="2">
    <source>
        <dbReference type="Proteomes" id="UP000003692"/>
    </source>
</evidence>
<evidence type="ECO:0000313" key="1">
    <source>
        <dbReference type="EMBL" id="EFE23539.1"/>
    </source>
</evidence>
<sequence length="45" mass="5426">MCFYHYSARLSIMDINIFSYESAHDCDLYSWLVTRYARVSCRLKP</sequence>
<organism evidence="1 2">
    <name type="scientific">Edwardsiella tarda ATCC 23685</name>
    <dbReference type="NCBI Taxonomy" id="500638"/>
    <lineage>
        <taxon>Bacteria</taxon>
        <taxon>Pseudomonadati</taxon>
        <taxon>Pseudomonadota</taxon>
        <taxon>Gammaproteobacteria</taxon>
        <taxon>Enterobacterales</taxon>
        <taxon>Hafniaceae</taxon>
        <taxon>Edwardsiella</taxon>
    </lineage>
</organism>
<dbReference type="AlphaFoldDB" id="D4F3X7"/>
<name>D4F3X7_EDWTA</name>
<proteinExistence type="predicted"/>
<dbReference type="HOGENOM" id="CLU_3199157_0_0_6"/>
<comment type="caution">
    <text evidence="1">The sequence shown here is derived from an EMBL/GenBank/DDBJ whole genome shotgun (WGS) entry which is preliminary data.</text>
</comment>
<accession>D4F3X7</accession>
<gene>
    <name evidence="1" type="ORF">EDWATA_01443</name>
</gene>
<reference evidence="1 2" key="1">
    <citation type="submission" date="2010-02" db="EMBL/GenBank/DDBJ databases">
        <authorList>
            <person name="Weinstock G."/>
            <person name="Sodergren E."/>
            <person name="Clifton S."/>
            <person name="Fulton L."/>
            <person name="Fulton B."/>
            <person name="Courtney L."/>
            <person name="Fronick C."/>
            <person name="Harrison M."/>
            <person name="Strong C."/>
            <person name="Farmer C."/>
            <person name="Delahaunty K."/>
            <person name="Markovic C."/>
            <person name="Hall O."/>
            <person name="Minx P."/>
            <person name="Tomlinson C."/>
            <person name="Mitreva M."/>
            <person name="Nelson J."/>
            <person name="Hou S."/>
            <person name="Wollam A."/>
            <person name="Pepin K.H."/>
            <person name="Johnson M."/>
            <person name="Bhonagiri V."/>
            <person name="Zhang X."/>
            <person name="Suruliraj S."/>
            <person name="Warren W."/>
            <person name="Chinwalla A."/>
            <person name="Mardis E.R."/>
            <person name="Wilson R.K."/>
        </authorList>
    </citation>
    <scope>NUCLEOTIDE SEQUENCE [LARGE SCALE GENOMIC DNA]</scope>
    <source>
        <strain evidence="1 2">ATCC 23685</strain>
    </source>
</reference>